<dbReference type="InterPro" id="IPR023358">
    <property type="entry name" value="Peptidase_M18_dom2"/>
</dbReference>
<dbReference type="FunFam" id="2.30.250.10:FF:000001">
    <property type="entry name" value="Aspartyl aminopeptidase 1"/>
    <property type="match status" value="1"/>
</dbReference>
<dbReference type="SUPFAM" id="SSF101821">
    <property type="entry name" value="Aminopeptidase/glucanase lid domain"/>
    <property type="match status" value="1"/>
</dbReference>
<dbReference type="eggNOG" id="KOG2596">
    <property type="taxonomic scope" value="Eukaryota"/>
</dbReference>
<dbReference type="NCBIfam" id="NF002759">
    <property type="entry name" value="PRK02813.1"/>
    <property type="match status" value="1"/>
</dbReference>
<dbReference type="GeneID" id="10504815"/>
<comment type="catalytic activity">
    <reaction evidence="1">
        <text>Release of an N-terminal aspartate or glutamate from a peptide, with a preference for aspartate.</text>
        <dbReference type="EC" id="3.4.11.21"/>
    </reaction>
</comment>
<dbReference type="GO" id="GO:0008237">
    <property type="term" value="F:metallopeptidase activity"/>
    <property type="evidence" value="ECO:0007669"/>
    <property type="project" value="UniProtKB-KW"/>
</dbReference>
<dbReference type="Proteomes" id="UP000001064">
    <property type="component" value="Unassembled WGS sequence"/>
</dbReference>
<dbReference type="PANTHER" id="PTHR28570:SF3">
    <property type="entry name" value="ASPARTYL AMINOPEPTIDASE"/>
    <property type="match status" value="1"/>
</dbReference>
<keyword evidence="10 11" id="KW-0482">Metalloprotease</keyword>
<protein>
    <recommendedName>
        <fullName evidence="4">aspartyl aminopeptidase</fullName>
        <ecNumber evidence="4">3.4.11.21</ecNumber>
    </recommendedName>
</protein>
<organism evidence="12 13">
    <name type="scientific">Dictyostelium purpureum</name>
    <name type="common">Slime mold</name>
    <dbReference type="NCBI Taxonomy" id="5786"/>
    <lineage>
        <taxon>Eukaryota</taxon>
        <taxon>Amoebozoa</taxon>
        <taxon>Evosea</taxon>
        <taxon>Eumycetozoa</taxon>
        <taxon>Dictyostelia</taxon>
        <taxon>Dictyosteliales</taxon>
        <taxon>Dictyosteliaceae</taxon>
        <taxon>Dictyostelium</taxon>
    </lineage>
</organism>
<dbReference type="KEGG" id="dpp:DICPUDRAFT_154975"/>
<keyword evidence="6 11" id="KW-0645">Protease</keyword>
<name>F0ZSR3_DICPU</name>
<dbReference type="VEuPathDB" id="AmoebaDB:DICPUDRAFT_154975"/>
<evidence type="ECO:0000256" key="1">
    <source>
        <dbReference type="ARBA" id="ARBA00001335"/>
    </source>
</evidence>
<dbReference type="OrthoDB" id="9880441at2759"/>
<dbReference type="GO" id="GO:0005737">
    <property type="term" value="C:cytoplasm"/>
    <property type="evidence" value="ECO:0007669"/>
    <property type="project" value="UniProtKB-ARBA"/>
</dbReference>
<proteinExistence type="inferred from homology"/>
<evidence type="ECO:0000256" key="4">
    <source>
        <dbReference type="ARBA" id="ARBA00011965"/>
    </source>
</evidence>
<dbReference type="EMBL" id="GL871162">
    <property type="protein sequence ID" value="EGC33023.1"/>
    <property type="molecule type" value="Genomic_DNA"/>
</dbReference>
<dbReference type="Pfam" id="PF02127">
    <property type="entry name" value="Peptidase_M18"/>
    <property type="match status" value="1"/>
</dbReference>
<dbReference type="GO" id="GO:0006508">
    <property type="term" value="P:proteolysis"/>
    <property type="evidence" value="ECO:0007669"/>
    <property type="project" value="UniProtKB-KW"/>
</dbReference>
<dbReference type="CDD" id="cd05658">
    <property type="entry name" value="M18_DAP"/>
    <property type="match status" value="1"/>
</dbReference>
<dbReference type="RefSeq" id="XP_003290450.1">
    <property type="nucleotide sequence ID" value="XM_003290402.1"/>
</dbReference>
<dbReference type="STRING" id="5786.F0ZSR3"/>
<dbReference type="Gene3D" id="2.30.250.10">
    <property type="entry name" value="Aminopeptidase i, Domain 2"/>
    <property type="match status" value="1"/>
</dbReference>
<dbReference type="PRINTS" id="PR00932">
    <property type="entry name" value="AMINO1PTASE"/>
</dbReference>
<comment type="cofactor">
    <cofactor evidence="2">
        <name>Zn(2+)</name>
        <dbReference type="ChEBI" id="CHEBI:29105"/>
    </cofactor>
</comment>
<dbReference type="InParanoid" id="F0ZSR3"/>
<keyword evidence="13" id="KW-1185">Reference proteome</keyword>
<dbReference type="OMA" id="GPILKVN"/>
<keyword evidence="5 11" id="KW-0031">Aminopeptidase</keyword>
<comment type="similarity">
    <text evidence="3 11">Belongs to the peptidase M18 family.</text>
</comment>
<sequence length="473" mass="52297">MDQYLPKAKEFISFIDKSPSPFHAVAYFSDLLKKNGFVQLSEKQMWDVKPNGKYFFTRNQSMISAFMVGGKYKPGNGFNISAAHTDSPNFKVRPVSNVENVGYLQVGVETYGGGLWYTWFDRDLTVAGRVIVKVGNDQYESRLVHINKPILRIPTLAIHLDRSVNTDGFKYNTQNHLVPMIASKLSVPASAKPEDTSSTTNNSGAKHHPILLELLAKELGCAVSDIQNFDLSVVDTQPAAIGGGFDEFIFSPRCDNLVMSYCSVNGLLNVKESTLANEENVLAVVLYDNEEVGSSSPQGACAPLINDTISRVNTALFSEQFKSHELNNFIDLSLRNSFLISADMAHAVHPNYINNHEPLHRPALNKGPVIKYNANLRYATTCPTSFVILDICKKNNIPIQEFLVKNDSPCGSTIGPIISGTYGIKTVDIGNPQLSMHSIRETCGVADITHATNLIHKFFEQFTQLNNVKSDLE</sequence>
<dbReference type="SUPFAM" id="SSF53187">
    <property type="entry name" value="Zn-dependent exopeptidases"/>
    <property type="match status" value="1"/>
</dbReference>
<dbReference type="GO" id="GO:0004177">
    <property type="term" value="F:aminopeptidase activity"/>
    <property type="evidence" value="ECO:0007669"/>
    <property type="project" value="UniProtKB-KW"/>
</dbReference>
<accession>F0ZSR3</accession>
<evidence type="ECO:0000256" key="2">
    <source>
        <dbReference type="ARBA" id="ARBA00001947"/>
    </source>
</evidence>
<keyword evidence="7 11" id="KW-0479">Metal-binding</keyword>
<keyword evidence="8 11" id="KW-0378">Hydrolase</keyword>
<evidence type="ECO:0000256" key="8">
    <source>
        <dbReference type="ARBA" id="ARBA00022801"/>
    </source>
</evidence>
<evidence type="ECO:0000256" key="3">
    <source>
        <dbReference type="ARBA" id="ARBA00008290"/>
    </source>
</evidence>
<dbReference type="AlphaFoldDB" id="F0ZSR3"/>
<evidence type="ECO:0000256" key="9">
    <source>
        <dbReference type="ARBA" id="ARBA00022833"/>
    </source>
</evidence>
<dbReference type="GO" id="GO:0008270">
    <property type="term" value="F:zinc ion binding"/>
    <property type="evidence" value="ECO:0007669"/>
    <property type="project" value="InterPro"/>
</dbReference>
<evidence type="ECO:0000256" key="7">
    <source>
        <dbReference type="ARBA" id="ARBA00022723"/>
    </source>
</evidence>
<gene>
    <name evidence="12" type="ORF">DICPUDRAFT_154975</name>
</gene>
<evidence type="ECO:0000313" key="13">
    <source>
        <dbReference type="Proteomes" id="UP000001064"/>
    </source>
</evidence>
<dbReference type="InterPro" id="IPR001948">
    <property type="entry name" value="Peptidase_M18"/>
</dbReference>
<dbReference type="PANTHER" id="PTHR28570">
    <property type="entry name" value="ASPARTYL AMINOPEPTIDASE"/>
    <property type="match status" value="1"/>
</dbReference>
<dbReference type="FunCoup" id="F0ZSR3">
    <property type="interactions" value="684"/>
</dbReference>
<dbReference type="EC" id="3.4.11.21" evidence="4"/>
<evidence type="ECO:0000256" key="10">
    <source>
        <dbReference type="ARBA" id="ARBA00023049"/>
    </source>
</evidence>
<dbReference type="Gene3D" id="3.40.630.10">
    <property type="entry name" value="Zn peptidases"/>
    <property type="match status" value="1"/>
</dbReference>
<evidence type="ECO:0000256" key="11">
    <source>
        <dbReference type="RuleBase" id="RU004386"/>
    </source>
</evidence>
<keyword evidence="9 11" id="KW-0862">Zinc</keyword>
<reference evidence="13" key="1">
    <citation type="journal article" date="2011" name="Genome Biol.">
        <title>Comparative genomics of the social amoebae Dictyostelium discoideum and Dictyostelium purpureum.</title>
        <authorList>
            <consortium name="US DOE Joint Genome Institute (JGI-PGF)"/>
            <person name="Sucgang R."/>
            <person name="Kuo A."/>
            <person name="Tian X."/>
            <person name="Salerno W."/>
            <person name="Parikh A."/>
            <person name="Feasley C.L."/>
            <person name="Dalin E."/>
            <person name="Tu H."/>
            <person name="Huang E."/>
            <person name="Barry K."/>
            <person name="Lindquist E."/>
            <person name="Shapiro H."/>
            <person name="Bruce D."/>
            <person name="Schmutz J."/>
            <person name="Salamov A."/>
            <person name="Fey P."/>
            <person name="Gaudet P."/>
            <person name="Anjard C."/>
            <person name="Babu M.M."/>
            <person name="Basu S."/>
            <person name="Bushmanova Y."/>
            <person name="van der Wel H."/>
            <person name="Katoh-Kurasawa M."/>
            <person name="Dinh C."/>
            <person name="Coutinho P.M."/>
            <person name="Saito T."/>
            <person name="Elias M."/>
            <person name="Schaap P."/>
            <person name="Kay R.R."/>
            <person name="Henrissat B."/>
            <person name="Eichinger L."/>
            <person name="Rivero F."/>
            <person name="Putnam N.H."/>
            <person name="West C.M."/>
            <person name="Loomis W.F."/>
            <person name="Chisholm R.L."/>
            <person name="Shaulsky G."/>
            <person name="Strassmann J.E."/>
            <person name="Queller D.C."/>
            <person name="Kuspa A."/>
            <person name="Grigoriev I.V."/>
        </authorList>
    </citation>
    <scope>NUCLEOTIDE SEQUENCE [LARGE SCALE GENOMIC DNA]</scope>
    <source>
        <strain evidence="13">QSDP1</strain>
    </source>
</reference>
<evidence type="ECO:0000256" key="5">
    <source>
        <dbReference type="ARBA" id="ARBA00022438"/>
    </source>
</evidence>
<evidence type="ECO:0000313" key="12">
    <source>
        <dbReference type="EMBL" id="EGC33023.1"/>
    </source>
</evidence>
<evidence type="ECO:0000256" key="6">
    <source>
        <dbReference type="ARBA" id="ARBA00022670"/>
    </source>
</evidence>
<dbReference type="MEROPS" id="M18.A01"/>